<gene>
    <name evidence="1" type="ORF">thalar_00674</name>
</gene>
<reference evidence="2" key="1">
    <citation type="journal article" date="2013" name="Stand. Genomic Sci.">
        <title>Genome sequence of the Litoreibacter arenae type strain (DSM 19593(T)), a member of the Roseobacter clade isolated from sea sand.</title>
        <authorList>
            <person name="Riedel T."/>
            <person name="Fiebig A."/>
            <person name="Petersen J."/>
            <person name="Gronow S."/>
            <person name="Kyrpides N.C."/>
            <person name="Goker M."/>
            <person name="Klenk H.P."/>
        </authorList>
    </citation>
    <scope>NUCLEOTIDE SEQUENCE [LARGE SCALE GENOMIC DNA]</scope>
    <source>
        <strain evidence="2">DSM 19593</strain>
    </source>
</reference>
<proteinExistence type="predicted"/>
<protein>
    <submittedName>
        <fullName evidence="1">Uncharacterized protein</fullName>
    </submittedName>
</protein>
<dbReference type="STRING" id="1123360.thalar_00674"/>
<organism evidence="1 2">
    <name type="scientific">Litoreibacter arenae DSM 19593</name>
    <dbReference type="NCBI Taxonomy" id="1123360"/>
    <lineage>
        <taxon>Bacteria</taxon>
        <taxon>Pseudomonadati</taxon>
        <taxon>Pseudomonadota</taxon>
        <taxon>Alphaproteobacteria</taxon>
        <taxon>Rhodobacterales</taxon>
        <taxon>Roseobacteraceae</taxon>
        <taxon>Litoreibacter</taxon>
    </lineage>
</organism>
<comment type="caution">
    <text evidence="1">The sequence shown here is derived from an EMBL/GenBank/DDBJ whole genome shotgun (WGS) entry which is preliminary data.</text>
</comment>
<dbReference type="HOGENOM" id="CLU_3292015_0_0_5"/>
<evidence type="ECO:0000313" key="2">
    <source>
        <dbReference type="Proteomes" id="UP000015351"/>
    </source>
</evidence>
<dbReference type="Proteomes" id="UP000015351">
    <property type="component" value="Unassembled WGS sequence"/>
</dbReference>
<dbReference type="AlphaFoldDB" id="S9S4X8"/>
<keyword evidence="2" id="KW-1185">Reference proteome</keyword>
<accession>S9S4X8</accession>
<evidence type="ECO:0000313" key="1">
    <source>
        <dbReference type="EMBL" id="EPX81224.1"/>
    </source>
</evidence>
<name>S9S4X8_9RHOB</name>
<sequence length="40" mass="4422">MGLPVFGHLRPCLSERPRRQGQPHKAIGRICFAVASRAAH</sequence>
<dbReference type="EMBL" id="AONI01000006">
    <property type="protein sequence ID" value="EPX81224.1"/>
    <property type="molecule type" value="Genomic_DNA"/>
</dbReference>